<reference evidence="1 2" key="1">
    <citation type="submission" date="2017-06" db="EMBL/GenBank/DDBJ databases">
        <title>Whole Genome Sequences of Colwellia marinimaniae MTCD1.</title>
        <authorList>
            <person name="Kusumoto H."/>
            <person name="Inoue M."/>
            <person name="Tanikawa K."/>
            <person name="Maeji H."/>
            <person name="Cameron J.H."/>
            <person name="Bartlett D.H."/>
        </authorList>
    </citation>
    <scope>NUCLEOTIDE SEQUENCE [LARGE SCALE GENOMIC DNA]</scope>
    <source>
        <strain evidence="1 2">MTCD1</strain>
    </source>
</reference>
<gene>
    <name evidence="1" type="ORF">MTCD1_03091</name>
</gene>
<organism evidence="1 2">
    <name type="scientific">Colwellia marinimaniae</name>
    <dbReference type="NCBI Taxonomy" id="1513592"/>
    <lineage>
        <taxon>Bacteria</taxon>
        <taxon>Pseudomonadati</taxon>
        <taxon>Pseudomonadota</taxon>
        <taxon>Gammaproteobacteria</taxon>
        <taxon>Alteromonadales</taxon>
        <taxon>Colwelliaceae</taxon>
        <taxon>Colwellia</taxon>
    </lineage>
</organism>
<keyword evidence="2" id="KW-1185">Reference proteome</keyword>
<comment type="caution">
    <text evidence="1">The sequence shown here is derived from an EMBL/GenBank/DDBJ whole genome shotgun (WGS) entry which is preliminary data.</text>
</comment>
<dbReference type="EMBL" id="BDQM01000035">
    <property type="protein sequence ID" value="GAW97464.1"/>
    <property type="molecule type" value="Genomic_DNA"/>
</dbReference>
<evidence type="ECO:0000313" key="2">
    <source>
        <dbReference type="Proteomes" id="UP000197068"/>
    </source>
</evidence>
<name>A0ABQ0MYP8_9GAMM</name>
<evidence type="ECO:0008006" key="3">
    <source>
        <dbReference type="Google" id="ProtNLM"/>
    </source>
</evidence>
<evidence type="ECO:0000313" key="1">
    <source>
        <dbReference type="EMBL" id="GAW97464.1"/>
    </source>
</evidence>
<protein>
    <recommendedName>
        <fullName evidence="3">HEPN domain-containing protein</fullName>
    </recommendedName>
</protein>
<dbReference type="Proteomes" id="UP000197068">
    <property type="component" value="Unassembled WGS sequence"/>
</dbReference>
<proteinExistence type="predicted"/>
<accession>A0ABQ0MYP8</accession>
<sequence>MGTMYLGVILSVSFMNKFDLEKLVEIRVTEAQVLLASNNFHGAYYLAGYALECAFKACIAKQVKEYDFPSKQLANASHTHKLSELLATAGLKQKLNQKEKEDQEFSLNWAVAKDWSEVSRYDCTIEQTRATDLFNAVTDNESGILAWLKTYW</sequence>